<dbReference type="PROSITE" id="PS50977">
    <property type="entry name" value="HTH_TETR_2"/>
    <property type="match status" value="1"/>
</dbReference>
<evidence type="ECO:0000313" key="6">
    <source>
        <dbReference type="EMBL" id="GIM74838.1"/>
    </source>
</evidence>
<dbReference type="InterPro" id="IPR025996">
    <property type="entry name" value="MT1864/Rv1816-like_C"/>
</dbReference>
<dbReference type="PANTHER" id="PTHR30055">
    <property type="entry name" value="HTH-TYPE TRANSCRIPTIONAL REGULATOR RUTR"/>
    <property type="match status" value="1"/>
</dbReference>
<dbReference type="AlphaFoldDB" id="A0A919SQ92"/>
<feature type="DNA-binding region" description="H-T-H motif" evidence="4">
    <location>
        <begin position="26"/>
        <end position="45"/>
    </location>
</feature>
<dbReference type="InterPro" id="IPR009057">
    <property type="entry name" value="Homeodomain-like_sf"/>
</dbReference>
<feature type="domain" description="HTH tetR-type" evidence="5">
    <location>
        <begin position="3"/>
        <end position="63"/>
    </location>
</feature>
<keyword evidence="3" id="KW-0804">Transcription</keyword>
<protein>
    <submittedName>
        <fullName evidence="6">TetR family transcriptional regulator</fullName>
    </submittedName>
</protein>
<dbReference type="Gene3D" id="1.10.357.10">
    <property type="entry name" value="Tetracycline Repressor, domain 2"/>
    <property type="match status" value="1"/>
</dbReference>
<dbReference type="EMBL" id="BOQP01000021">
    <property type="protein sequence ID" value="GIM74838.1"/>
    <property type="molecule type" value="Genomic_DNA"/>
</dbReference>
<dbReference type="Pfam" id="PF00440">
    <property type="entry name" value="TetR_N"/>
    <property type="match status" value="1"/>
</dbReference>
<gene>
    <name evidence="6" type="ORF">Aco04nite_42310</name>
</gene>
<dbReference type="InterPro" id="IPR036271">
    <property type="entry name" value="Tet_transcr_reg_TetR-rel_C_sf"/>
</dbReference>
<keyword evidence="7" id="KW-1185">Reference proteome</keyword>
<organism evidence="6 7">
    <name type="scientific">Winogradskya consettensis</name>
    <dbReference type="NCBI Taxonomy" id="113560"/>
    <lineage>
        <taxon>Bacteria</taxon>
        <taxon>Bacillati</taxon>
        <taxon>Actinomycetota</taxon>
        <taxon>Actinomycetes</taxon>
        <taxon>Micromonosporales</taxon>
        <taxon>Micromonosporaceae</taxon>
        <taxon>Winogradskya</taxon>
    </lineage>
</organism>
<evidence type="ECO:0000256" key="4">
    <source>
        <dbReference type="PROSITE-ProRule" id="PRU00335"/>
    </source>
</evidence>
<accession>A0A919SQ92</accession>
<evidence type="ECO:0000256" key="1">
    <source>
        <dbReference type="ARBA" id="ARBA00023015"/>
    </source>
</evidence>
<name>A0A919SQ92_9ACTN</name>
<dbReference type="InterPro" id="IPR001647">
    <property type="entry name" value="HTH_TetR"/>
</dbReference>
<keyword evidence="2 4" id="KW-0238">DNA-binding</keyword>
<dbReference type="GO" id="GO:0003700">
    <property type="term" value="F:DNA-binding transcription factor activity"/>
    <property type="evidence" value="ECO:0007669"/>
    <property type="project" value="TreeGrafter"/>
</dbReference>
<keyword evidence="1" id="KW-0805">Transcription regulation</keyword>
<sequence length="185" mass="20206">MPADLRTRLVDAGVALVAEEGTDALSLREIARRAGVSHGAPRRYFPTHRELLAAVAREGYADLTDRVSRLPVVGDPGTDLLALARMYVEFARTNRGMFELMFRHELLSGNKEGLRGVSTPLFGVLMQRLGAQQSDAAVRAGAFWANLHGIAQLWLWDSLQMATGNDDLEALLRRAVQAHTGATPC</sequence>
<comment type="caution">
    <text evidence="6">The sequence shown here is derived from an EMBL/GenBank/DDBJ whole genome shotgun (WGS) entry which is preliminary data.</text>
</comment>
<evidence type="ECO:0000313" key="7">
    <source>
        <dbReference type="Proteomes" id="UP000680865"/>
    </source>
</evidence>
<dbReference type="SUPFAM" id="SSF48498">
    <property type="entry name" value="Tetracyclin repressor-like, C-terminal domain"/>
    <property type="match status" value="1"/>
</dbReference>
<dbReference type="PANTHER" id="PTHR30055:SF234">
    <property type="entry name" value="HTH-TYPE TRANSCRIPTIONAL REGULATOR BETI"/>
    <property type="match status" value="1"/>
</dbReference>
<dbReference type="RefSeq" id="WP_212998950.1">
    <property type="nucleotide sequence ID" value="NZ_BAAATW010000015.1"/>
</dbReference>
<evidence type="ECO:0000259" key="5">
    <source>
        <dbReference type="PROSITE" id="PS50977"/>
    </source>
</evidence>
<reference evidence="6" key="1">
    <citation type="submission" date="2021-03" db="EMBL/GenBank/DDBJ databases">
        <title>Whole genome shotgun sequence of Actinoplanes consettensis NBRC 14913.</title>
        <authorList>
            <person name="Komaki H."/>
            <person name="Tamura T."/>
        </authorList>
    </citation>
    <scope>NUCLEOTIDE SEQUENCE</scope>
    <source>
        <strain evidence="6">NBRC 14913</strain>
    </source>
</reference>
<proteinExistence type="predicted"/>
<dbReference type="Proteomes" id="UP000680865">
    <property type="component" value="Unassembled WGS sequence"/>
</dbReference>
<dbReference type="InterPro" id="IPR050109">
    <property type="entry name" value="HTH-type_TetR-like_transc_reg"/>
</dbReference>
<evidence type="ECO:0000256" key="3">
    <source>
        <dbReference type="ARBA" id="ARBA00023163"/>
    </source>
</evidence>
<dbReference type="Pfam" id="PF13305">
    <property type="entry name" value="TetR_C_33"/>
    <property type="match status" value="1"/>
</dbReference>
<evidence type="ECO:0000256" key="2">
    <source>
        <dbReference type="ARBA" id="ARBA00023125"/>
    </source>
</evidence>
<dbReference type="GO" id="GO:0000976">
    <property type="term" value="F:transcription cis-regulatory region binding"/>
    <property type="evidence" value="ECO:0007669"/>
    <property type="project" value="TreeGrafter"/>
</dbReference>
<dbReference type="SUPFAM" id="SSF46689">
    <property type="entry name" value="Homeodomain-like"/>
    <property type="match status" value="1"/>
</dbReference>